<dbReference type="EMBL" id="QDKM01000004">
    <property type="protein sequence ID" value="PVH28576.1"/>
    <property type="molecule type" value="Genomic_DNA"/>
</dbReference>
<accession>A0A2T8HT31</accession>
<dbReference type="InterPro" id="IPR014917">
    <property type="entry name" value="DUF1800"/>
</dbReference>
<sequence length="478" mass="51956">MGGGALTLTGGSSGSGDRGDRRRGMREIASFIALNRFGLGAAPGDEAHVAGDPRGWLQAQITPDPRYPLVYARRRSSADILHAIFSARQEGAEARAAAIRRAFRREYNPAMVARLRLMIASDTPFVDRMTLFWSNHFTLSTTRRVSAPAIPAYEREAIRPHIFGRFSDMLRAVISHPCMLIYLDNVASAGPNSPVGRRQIRRRGTAQTLNENLAREVLELHTLGVTGGYTQADIIALAKALSGWGHGGMDADEGETEGHGGFAFLPRYHEPGAKTVLGRRYEEAGVAEGMAILDDLARHPATAQHIATKLVRHFVADDPPAAAVAQIATVFRDSDGDLGAVSRALINLDAAWVDPLAKVKSPIDYVLSVHRASERIRATRADLFVPLQALGQLPFSAPSPQGWGDTAADWIAPESLMRRIEWARGFAATLPATRHPEPFLEAVIGPVASAETRTWVRRAPSHDAALALIFASPEFQRR</sequence>
<dbReference type="AlphaFoldDB" id="A0A2T8HT31"/>
<evidence type="ECO:0000313" key="2">
    <source>
        <dbReference type="EMBL" id="PVH28576.1"/>
    </source>
</evidence>
<protein>
    <recommendedName>
        <fullName evidence="4">DUF1800 domain-containing protein</fullName>
    </recommendedName>
</protein>
<keyword evidence="3" id="KW-1185">Reference proteome</keyword>
<proteinExistence type="predicted"/>
<comment type="caution">
    <text evidence="2">The sequence shown here is derived from an EMBL/GenBank/DDBJ whole genome shotgun (WGS) entry which is preliminary data.</text>
</comment>
<feature type="region of interest" description="Disordered" evidence="1">
    <location>
        <begin position="1"/>
        <end position="22"/>
    </location>
</feature>
<evidence type="ECO:0000256" key="1">
    <source>
        <dbReference type="SAM" id="MobiDB-lite"/>
    </source>
</evidence>
<reference evidence="2 3" key="1">
    <citation type="submission" date="2018-04" db="EMBL/GenBank/DDBJ databases">
        <title>Pararhodobacter oceanense sp. nov., isolated from marine intertidal sediment.</title>
        <authorList>
            <person name="Wang X.-L."/>
            <person name="Du Z.-J."/>
        </authorList>
    </citation>
    <scope>NUCLEOTIDE SEQUENCE [LARGE SCALE GENOMIC DNA]</scope>
    <source>
        <strain evidence="2 3">AM505</strain>
    </source>
</reference>
<feature type="compositionally biased region" description="Gly residues" evidence="1">
    <location>
        <begin position="1"/>
        <end position="16"/>
    </location>
</feature>
<evidence type="ECO:0000313" key="3">
    <source>
        <dbReference type="Proteomes" id="UP000245911"/>
    </source>
</evidence>
<organism evidence="2 3">
    <name type="scientific">Pararhodobacter oceanensis</name>
    <dbReference type="NCBI Taxonomy" id="2172121"/>
    <lineage>
        <taxon>Bacteria</taxon>
        <taxon>Pseudomonadati</taxon>
        <taxon>Pseudomonadota</taxon>
        <taxon>Alphaproteobacteria</taxon>
        <taxon>Rhodobacterales</taxon>
        <taxon>Paracoccaceae</taxon>
        <taxon>Pararhodobacter</taxon>
    </lineage>
</organism>
<evidence type="ECO:0008006" key="4">
    <source>
        <dbReference type="Google" id="ProtNLM"/>
    </source>
</evidence>
<dbReference type="Pfam" id="PF08811">
    <property type="entry name" value="DUF1800"/>
    <property type="match status" value="1"/>
</dbReference>
<gene>
    <name evidence="2" type="ORF">DDE20_10240</name>
</gene>
<name>A0A2T8HT31_9RHOB</name>
<dbReference type="Proteomes" id="UP000245911">
    <property type="component" value="Unassembled WGS sequence"/>
</dbReference>